<protein>
    <submittedName>
        <fullName evidence="1">Uncharacterized protein</fullName>
    </submittedName>
</protein>
<accession>A0A4Q6XRJ2</accession>
<sequence length="102" mass="11385">MKYRPCPNHPGYEASRCGSIRSLERSRITKLGRTATIPGKTLAHVGRDSRYVTLGGKFTDWRAMAAEAWAGVDERPVSDYPDGRVITLVEHWAELRAKAADQ</sequence>
<keyword evidence="2" id="KW-1185">Reference proteome</keyword>
<dbReference type="EMBL" id="SGIS01000087">
    <property type="protein sequence ID" value="RZF59117.1"/>
    <property type="molecule type" value="Genomic_DNA"/>
</dbReference>
<comment type="caution">
    <text evidence="1">The sequence shown here is derived from an EMBL/GenBank/DDBJ whole genome shotgun (WGS) entry which is preliminary data.</text>
</comment>
<dbReference type="AlphaFoldDB" id="A0A4Q6XRJ2"/>
<dbReference type="Proteomes" id="UP000292085">
    <property type="component" value="Unassembled WGS sequence"/>
</dbReference>
<proteinExistence type="predicted"/>
<evidence type="ECO:0000313" key="1">
    <source>
        <dbReference type="EMBL" id="RZF59117.1"/>
    </source>
</evidence>
<reference evidence="1 2" key="1">
    <citation type="submission" date="2019-02" db="EMBL/GenBank/DDBJ databases">
        <authorList>
            <person name="Li Y."/>
        </authorList>
    </citation>
    <scope>NUCLEOTIDE SEQUENCE [LARGE SCALE GENOMIC DNA]</scope>
    <source>
        <strain evidence="1 2">3-7</strain>
    </source>
</reference>
<organism evidence="1 2">
    <name type="scientific">Sphingomonas populi</name>
    <dbReference type="NCBI Taxonomy" id="2484750"/>
    <lineage>
        <taxon>Bacteria</taxon>
        <taxon>Pseudomonadati</taxon>
        <taxon>Pseudomonadota</taxon>
        <taxon>Alphaproteobacteria</taxon>
        <taxon>Sphingomonadales</taxon>
        <taxon>Sphingomonadaceae</taxon>
        <taxon>Sphingomonas</taxon>
    </lineage>
</organism>
<evidence type="ECO:0000313" key="2">
    <source>
        <dbReference type="Proteomes" id="UP000292085"/>
    </source>
</evidence>
<name>A0A4Q6XRJ2_9SPHN</name>
<dbReference type="RefSeq" id="WP_130160478.1">
    <property type="nucleotide sequence ID" value="NZ_SGIS01000087.1"/>
</dbReference>
<gene>
    <name evidence="1" type="ORF">EWE75_23500</name>
</gene>